<comment type="caution">
    <text evidence="1">The sequence shown here is derived from an EMBL/GenBank/DDBJ whole genome shotgun (WGS) entry which is preliminary data.</text>
</comment>
<keyword evidence="2" id="KW-1185">Reference proteome</keyword>
<dbReference type="Proteomes" id="UP000295221">
    <property type="component" value="Unassembled WGS sequence"/>
</dbReference>
<accession>A0A4R2GMB4</accession>
<organism evidence="1 2">
    <name type="scientific">Natronoflexus pectinivorans</name>
    <dbReference type="NCBI Taxonomy" id="682526"/>
    <lineage>
        <taxon>Bacteria</taxon>
        <taxon>Pseudomonadati</taxon>
        <taxon>Bacteroidota</taxon>
        <taxon>Bacteroidia</taxon>
        <taxon>Marinilabiliales</taxon>
        <taxon>Marinilabiliaceae</taxon>
        <taxon>Natronoflexus</taxon>
    </lineage>
</organism>
<dbReference type="AlphaFoldDB" id="A0A4R2GMB4"/>
<sequence length="44" mass="5270">MSEQAILKLQKLNKIKDFRKINIICREIDKPCFFNKVSLTIIIY</sequence>
<dbReference type="EMBL" id="SLWK01000002">
    <property type="protein sequence ID" value="TCO09877.1"/>
    <property type="molecule type" value="Genomic_DNA"/>
</dbReference>
<evidence type="ECO:0000313" key="1">
    <source>
        <dbReference type="EMBL" id="TCO09877.1"/>
    </source>
</evidence>
<name>A0A4R2GMB4_9BACT</name>
<evidence type="ECO:0000313" key="2">
    <source>
        <dbReference type="Proteomes" id="UP000295221"/>
    </source>
</evidence>
<reference evidence="1 2" key="1">
    <citation type="submission" date="2019-03" db="EMBL/GenBank/DDBJ databases">
        <title>Genomic Encyclopedia of Type Strains, Phase IV (KMG-IV): sequencing the most valuable type-strain genomes for metagenomic binning, comparative biology and taxonomic classification.</title>
        <authorList>
            <person name="Goeker M."/>
        </authorList>
    </citation>
    <scope>NUCLEOTIDE SEQUENCE [LARGE SCALE GENOMIC DNA]</scope>
    <source>
        <strain evidence="1 2">DSM 24179</strain>
    </source>
</reference>
<gene>
    <name evidence="1" type="ORF">EV194_102306</name>
</gene>
<protein>
    <submittedName>
        <fullName evidence="1">Uncharacterized protein</fullName>
    </submittedName>
</protein>
<proteinExistence type="predicted"/>